<proteinExistence type="predicted"/>
<name>A0ABQ2PHH9_9NEIS</name>
<evidence type="ECO:0000313" key="1">
    <source>
        <dbReference type="EMBL" id="GGP25078.1"/>
    </source>
</evidence>
<gene>
    <name evidence="1" type="ORF">GCM10010971_08970</name>
</gene>
<reference evidence="2" key="1">
    <citation type="journal article" date="2019" name="Int. J. Syst. Evol. Microbiol.">
        <title>The Global Catalogue of Microorganisms (GCM) 10K type strain sequencing project: providing services to taxonomists for standard genome sequencing and annotation.</title>
        <authorList>
            <consortium name="The Broad Institute Genomics Platform"/>
            <consortium name="The Broad Institute Genome Sequencing Center for Infectious Disease"/>
            <person name="Wu L."/>
            <person name="Ma J."/>
        </authorList>
    </citation>
    <scope>NUCLEOTIDE SEQUENCE [LARGE SCALE GENOMIC DNA]</scope>
    <source>
        <strain evidence="2">CGMCC 1.8860</strain>
    </source>
</reference>
<evidence type="ECO:0000313" key="2">
    <source>
        <dbReference type="Proteomes" id="UP000621859"/>
    </source>
</evidence>
<organism evidence="1 2">
    <name type="scientific">Silvimonas amylolytica</name>
    <dbReference type="NCBI Taxonomy" id="449663"/>
    <lineage>
        <taxon>Bacteria</taxon>
        <taxon>Pseudomonadati</taxon>
        <taxon>Pseudomonadota</taxon>
        <taxon>Betaproteobacteria</taxon>
        <taxon>Neisseriales</taxon>
        <taxon>Chitinibacteraceae</taxon>
        <taxon>Silvimonas</taxon>
    </lineage>
</organism>
<keyword evidence="2" id="KW-1185">Reference proteome</keyword>
<comment type="caution">
    <text evidence="1">The sequence shown here is derived from an EMBL/GenBank/DDBJ whole genome shotgun (WGS) entry which is preliminary data.</text>
</comment>
<protein>
    <submittedName>
        <fullName evidence="1">Uncharacterized protein</fullName>
    </submittedName>
</protein>
<dbReference type="EMBL" id="BMLY01000001">
    <property type="protein sequence ID" value="GGP25078.1"/>
    <property type="molecule type" value="Genomic_DNA"/>
</dbReference>
<dbReference type="Proteomes" id="UP000621859">
    <property type="component" value="Unassembled WGS sequence"/>
</dbReference>
<sequence length="534" mass="56467">MYLRVSNMPVVSCARPPLRILPMTVIASVSASILPDHTGLASAVRHDADTTLPASIQPSVVVNLSAASTSASAQTYSAQGTLAGGGQLVWRNNVQDPISVMMAHQFRANTLSERFSGLGAALLDNFNKGSSNYSQSVQVQGASGPSTAPANMHGDVSLRIKTRSGALVTLSITSLANGMDIKVQSDSTLTDEERGAIANLADGFQSALDGLTQVPPKLNLTGLAGFDTRQLSSVDLQSSLNNGAVVPSSADVHLDKQNSAVKVSLPEGKMQLSVSTGNPAIQGSAGQRAAAVANLIEQLDNAARRGHGNPTLVSMFKDAFTTFNGKAGTLDSAVMNLPLNDREHAMLTGLADYSGSITDTPTHPNPLRPGEVDKFEWTASQSTTFKGSTADDHTITQTQKMHLTAAYHRPLKPGQPLQLSTDPDSQNYYYDVVNDDAQSRADVAMQNGLLTNATLTQSADQNLHEIKVVKNKITDDHTVPGHQARTLDLLNLLNQVPLDGTPDQSRNLGDTDPNLIKVHNLVLLTSVLSSNDAS</sequence>
<accession>A0ABQ2PHH9</accession>